<evidence type="ECO:0000256" key="1">
    <source>
        <dbReference type="ARBA" id="ARBA00005952"/>
    </source>
</evidence>
<dbReference type="InterPro" id="IPR006027">
    <property type="entry name" value="NusB_RsmB_TIM44"/>
</dbReference>
<dbReference type="Gene3D" id="1.10.940.10">
    <property type="entry name" value="NusB-like"/>
    <property type="match status" value="1"/>
</dbReference>
<dbReference type="Proteomes" id="UP001597362">
    <property type="component" value="Unassembled WGS sequence"/>
</dbReference>
<keyword evidence="3 6" id="KW-0694">RNA-binding</keyword>
<dbReference type="InterPro" id="IPR035926">
    <property type="entry name" value="NusB-like_sf"/>
</dbReference>
<evidence type="ECO:0000256" key="6">
    <source>
        <dbReference type="HAMAP-Rule" id="MF_00073"/>
    </source>
</evidence>
<keyword evidence="9" id="KW-1185">Reference proteome</keyword>
<keyword evidence="2 6" id="KW-0889">Transcription antitermination</keyword>
<keyword evidence="4 6" id="KW-0805">Transcription regulation</keyword>
<comment type="similarity">
    <text evidence="1 6">Belongs to the NusB family.</text>
</comment>
<keyword evidence="5 6" id="KW-0804">Transcription</keyword>
<accession>A0ABW4YKG8</accession>
<comment type="caution">
    <text evidence="8">The sequence shown here is derived from an EMBL/GenBank/DDBJ whole genome shotgun (WGS) entry which is preliminary data.</text>
</comment>
<dbReference type="CDD" id="cd00619">
    <property type="entry name" value="Terminator_NusB"/>
    <property type="match status" value="1"/>
</dbReference>
<gene>
    <name evidence="6 8" type="primary">nusB</name>
    <name evidence="8" type="ORF">ACFSJH_10010</name>
</gene>
<dbReference type="InterPro" id="IPR011605">
    <property type="entry name" value="NusB_fam"/>
</dbReference>
<evidence type="ECO:0000256" key="4">
    <source>
        <dbReference type="ARBA" id="ARBA00023015"/>
    </source>
</evidence>
<comment type="function">
    <text evidence="6">Involved in transcription antitermination. Required for transcription of ribosomal RNA (rRNA) genes. Binds specifically to the boxA antiterminator sequence of the ribosomal RNA (rrn) operons.</text>
</comment>
<sequence length="163" mass="18708">MRRRLARQIAVASLYQTEMNEVSIEVAVDVVMEELHGENEWEEELQGLTRTEQFARELAYQVAERKPMLDDMLQQHLTGWQVDRLSKIDLQVLRLACYEMIFREDIPAKAAINEAIEVAKYFGFEDSGKFVNGVLGKLILSLPSHVESKAEPQVEQNIEGNED</sequence>
<dbReference type="Pfam" id="PF01029">
    <property type="entry name" value="NusB"/>
    <property type="match status" value="1"/>
</dbReference>
<evidence type="ECO:0000256" key="3">
    <source>
        <dbReference type="ARBA" id="ARBA00022884"/>
    </source>
</evidence>
<evidence type="ECO:0000259" key="7">
    <source>
        <dbReference type="Pfam" id="PF01029"/>
    </source>
</evidence>
<dbReference type="PANTHER" id="PTHR11078">
    <property type="entry name" value="N UTILIZATION SUBSTANCE PROTEIN B-RELATED"/>
    <property type="match status" value="1"/>
</dbReference>
<dbReference type="HAMAP" id="MF_00073">
    <property type="entry name" value="NusB"/>
    <property type="match status" value="1"/>
</dbReference>
<dbReference type="NCBIfam" id="TIGR01951">
    <property type="entry name" value="nusB"/>
    <property type="match status" value="1"/>
</dbReference>
<feature type="domain" description="NusB/RsmB/TIM44" evidence="7">
    <location>
        <begin position="6"/>
        <end position="138"/>
    </location>
</feature>
<dbReference type="EMBL" id="JBHUHO010000029">
    <property type="protein sequence ID" value="MFD2116057.1"/>
    <property type="molecule type" value="Genomic_DNA"/>
</dbReference>
<dbReference type="SUPFAM" id="SSF48013">
    <property type="entry name" value="NusB-like"/>
    <property type="match status" value="1"/>
</dbReference>
<dbReference type="PANTHER" id="PTHR11078:SF3">
    <property type="entry name" value="ANTITERMINATION NUSB DOMAIN-CONTAINING PROTEIN"/>
    <property type="match status" value="1"/>
</dbReference>
<organism evidence="8 9">
    <name type="scientific">Paenibacillus yanchengensis</name>
    <dbReference type="NCBI Taxonomy" id="2035833"/>
    <lineage>
        <taxon>Bacteria</taxon>
        <taxon>Bacillati</taxon>
        <taxon>Bacillota</taxon>
        <taxon>Bacilli</taxon>
        <taxon>Bacillales</taxon>
        <taxon>Paenibacillaceae</taxon>
        <taxon>Paenibacillus</taxon>
    </lineage>
</organism>
<evidence type="ECO:0000256" key="5">
    <source>
        <dbReference type="ARBA" id="ARBA00023163"/>
    </source>
</evidence>
<name>A0ABW4YKG8_9BACL</name>
<evidence type="ECO:0000313" key="9">
    <source>
        <dbReference type="Proteomes" id="UP001597362"/>
    </source>
</evidence>
<protein>
    <recommendedName>
        <fullName evidence="6">Transcription antitermination protein NusB</fullName>
    </recommendedName>
    <alternativeName>
        <fullName evidence="6">Antitermination factor NusB</fullName>
    </alternativeName>
</protein>
<evidence type="ECO:0000256" key="2">
    <source>
        <dbReference type="ARBA" id="ARBA00022814"/>
    </source>
</evidence>
<proteinExistence type="inferred from homology"/>
<reference evidence="9" key="1">
    <citation type="journal article" date="2019" name="Int. J. Syst. Evol. Microbiol.">
        <title>The Global Catalogue of Microorganisms (GCM) 10K type strain sequencing project: providing services to taxonomists for standard genome sequencing and annotation.</title>
        <authorList>
            <consortium name="The Broad Institute Genomics Platform"/>
            <consortium name="The Broad Institute Genome Sequencing Center for Infectious Disease"/>
            <person name="Wu L."/>
            <person name="Ma J."/>
        </authorList>
    </citation>
    <scope>NUCLEOTIDE SEQUENCE [LARGE SCALE GENOMIC DNA]</scope>
    <source>
        <strain evidence="9">GH52</strain>
    </source>
</reference>
<dbReference type="RefSeq" id="WP_377771842.1">
    <property type="nucleotide sequence ID" value="NZ_JBHUHO010000029.1"/>
</dbReference>
<evidence type="ECO:0000313" key="8">
    <source>
        <dbReference type="EMBL" id="MFD2116057.1"/>
    </source>
</evidence>